<evidence type="ECO:0008006" key="3">
    <source>
        <dbReference type="Google" id="ProtNLM"/>
    </source>
</evidence>
<dbReference type="Proteomes" id="UP000239388">
    <property type="component" value="Unassembled WGS sequence"/>
</dbReference>
<reference evidence="1 2" key="1">
    <citation type="submission" date="2018-02" db="EMBL/GenBank/DDBJ databases">
        <title>Comparative genomes isolates from brazilian mangrove.</title>
        <authorList>
            <person name="Araujo J.E."/>
            <person name="Taketani R.G."/>
            <person name="Silva M.C.P."/>
            <person name="Loureco M.V."/>
            <person name="Andreote F.D."/>
        </authorList>
    </citation>
    <scope>NUCLEOTIDE SEQUENCE [LARGE SCALE GENOMIC DNA]</scope>
    <source>
        <strain evidence="1 2">NAP PRIS-MGV</strain>
    </source>
</reference>
<comment type="caution">
    <text evidence="1">The sequence shown here is derived from an EMBL/GenBank/DDBJ whole genome shotgun (WGS) entry which is preliminary data.</text>
</comment>
<dbReference type="AlphaFoldDB" id="A0A2S8F6H6"/>
<sequence>MRELSLFIPYTDWNDSIRQQVETMEDVLRAMDLRSEIILLSLAADCQDTPPGFAQREGIRRVEIRRPRTYSSALFCGTQVAEGELVVHLPAERGIPHSILRGLLQQLIQQDLVLVSTSQNDASPLSAVADWIQRRMGNPARLDVSRLVWGARREALTRLPQIQGLSRGLPLLVGMLGYRVAYCASPLIGGQPIQASPLPDCWSWKDWAGHRWLQQRWTQVDFSEVGANTTILPDLRVAFFEDESRRKAG</sequence>
<organism evidence="1 2">
    <name type="scientific">Blastopirellula marina</name>
    <dbReference type="NCBI Taxonomy" id="124"/>
    <lineage>
        <taxon>Bacteria</taxon>
        <taxon>Pseudomonadati</taxon>
        <taxon>Planctomycetota</taxon>
        <taxon>Planctomycetia</taxon>
        <taxon>Pirellulales</taxon>
        <taxon>Pirellulaceae</taxon>
        <taxon>Blastopirellula</taxon>
    </lineage>
</organism>
<dbReference type="OrthoDB" id="252400at2"/>
<dbReference type="RefSeq" id="WP_105359310.1">
    <property type="nucleotide sequence ID" value="NZ_PUIB01000027.1"/>
</dbReference>
<protein>
    <recommendedName>
        <fullName evidence="3">Glycosyltransferase 2-like domain-containing protein</fullName>
    </recommendedName>
</protein>
<name>A0A2S8F6H6_9BACT</name>
<accession>A0A2S8F6H6</accession>
<proteinExistence type="predicted"/>
<evidence type="ECO:0000313" key="2">
    <source>
        <dbReference type="Proteomes" id="UP000239388"/>
    </source>
</evidence>
<gene>
    <name evidence="1" type="ORF">C5Y98_27125</name>
</gene>
<evidence type="ECO:0000313" key="1">
    <source>
        <dbReference type="EMBL" id="PQO27767.1"/>
    </source>
</evidence>
<dbReference type="EMBL" id="PUIB01000027">
    <property type="protein sequence ID" value="PQO27767.1"/>
    <property type="molecule type" value="Genomic_DNA"/>
</dbReference>